<keyword evidence="6" id="KW-1185">Reference proteome</keyword>
<gene>
    <name evidence="5" type="ORF">THRCLA_05223</name>
</gene>
<proteinExistence type="inferred from homology"/>
<keyword evidence="2" id="KW-0009">Actin-binding</keyword>
<dbReference type="Pfam" id="PF00241">
    <property type="entry name" value="Cofilin_ADF"/>
    <property type="match status" value="1"/>
</dbReference>
<keyword evidence="3" id="KW-0812">Transmembrane</keyword>
<sequence>MLHAWVQVTIGVAIGLAACLIIYILYECIRRLRARPLDRISRFESSHLLARTDMEWPIILPEVSQSFLSPIPEETYNGNDDVETAYGVATKEKEFCKAYCENSKEYMWLDKPALYMGRSRTKRMYLIGQAAQNNGYSFHNSYMSSFRKQYVLTMYPTQAQNMIDVPLLKEIIAQIALCPQVVPVLDVFMMNHATTPRIAAITPWMNQGSLKDYIFHRSQTMILPMPYHKKFKRYGSGKPLASSAIARLGRDILLGMQQLQSLGIPSYHLHTGNILMEYEQVRLTGYEALLFQAGRLDSPQPVVHDSNLPLILFGHVLYEMTFGVELTPDRLGDDGVPTYANLCKPSDRILDVLDAIFLRQENLSIESLLQMPLFIPRAQRPSQLQRRLTIKPEDIPVPKLTDNMYDYIDTCLIAFHDTPLYPSSPNDDDDDDTRENHLKTAGVPQYIHAEGAATGPITPSSGTMEAFRAVKMKRQFRFVFFRIDGNLIEVESSAPPSATASDLCSALPHADCRYIIYDHEMTTSDGRKTSKLYFILWAPATSNPQSKMAYSYAKGNFRGQCEGCFDLNASSSRDIEIGIGLVSADEDDSE</sequence>
<evidence type="ECO:0000256" key="3">
    <source>
        <dbReference type="SAM" id="Phobius"/>
    </source>
</evidence>
<name>A0A1V9ZWK0_9STRA</name>
<dbReference type="AlphaFoldDB" id="A0A1V9ZWK0"/>
<dbReference type="STRING" id="74557.A0A1V9ZWK0"/>
<comment type="similarity">
    <text evidence="1">Belongs to the actin-binding proteins ADF family.</text>
</comment>
<dbReference type="Gene3D" id="1.10.510.10">
    <property type="entry name" value="Transferase(Phosphotransferase) domain 1"/>
    <property type="match status" value="1"/>
</dbReference>
<dbReference type="InterPro" id="IPR029006">
    <property type="entry name" value="ADF-H/Gelsolin-like_dom_sf"/>
</dbReference>
<evidence type="ECO:0000256" key="1">
    <source>
        <dbReference type="ARBA" id="ARBA00006844"/>
    </source>
</evidence>
<evidence type="ECO:0000259" key="4">
    <source>
        <dbReference type="PROSITE" id="PS51263"/>
    </source>
</evidence>
<feature type="domain" description="ADF-H" evidence="4">
    <location>
        <begin position="455"/>
        <end position="590"/>
    </location>
</feature>
<keyword evidence="3" id="KW-1133">Transmembrane helix</keyword>
<evidence type="ECO:0000313" key="6">
    <source>
        <dbReference type="Proteomes" id="UP000243217"/>
    </source>
</evidence>
<dbReference type="GO" id="GO:0015629">
    <property type="term" value="C:actin cytoskeleton"/>
    <property type="evidence" value="ECO:0007669"/>
    <property type="project" value="InterPro"/>
</dbReference>
<dbReference type="SUPFAM" id="SSF56112">
    <property type="entry name" value="Protein kinase-like (PK-like)"/>
    <property type="match status" value="1"/>
</dbReference>
<dbReference type="PROSITE" id="PS51263">
    <property type="entry name" value="ADF_H"/>
    <property type="match status" value="1"/>
</dbReference>
<dbReference type="GO" id="GO:0030042">
    <property type="term" value="P:actin filament depolymerization"/>
    <property type="evidence" value="ECO:0007669"/>
    <property type="project" value="InterPro"/>
</dbReference>
<dbReference type="PANTHER" id="PTHR11913">
    <property type="entry name" value="COFILIN-RELATED"/>
    <property type="match status" value="1"/>
</dbReference>
<reference evidence="5 6" key="1">
    <citation type="journal article" date="2014" name="Genome Biol. Evol.">
        <title>The secreted proteins of Achlya hypogyna and Thraustotheca clavata identify the ancestral oomycete secretome and reveal gene acquisitions by horizontal gene transfer.</title>
        <authorList>
            <person name="Misner I."/>
            <person name="Blouin N."/>
            <person name="Leonard G."/>
            <person name="Richards T.A."/>
            <person name="Lane C.E."/>
        </authorList>
    </citation>
    <scope>NUCLEOTIDE SEQUENCE [LARGE SCALE GENOMIC DNA]</scope>
    <source>
        <strain evidence="5 6">ATCC 34112</strain>
    </source>
</reference>
<dbReference type="SUPFAM" id="SSF55753">
    <property type="entry name" value="Actin depolymerizing proteins"/>
    <property type="match status" value="1"/>
</dbReference>
<dbReference type="InterPro" id="IPR002108">
    <property type="entry name" value="ADF-H"/>
</dbReference>
<evidence type="ECO:0000256" key="2">
    <source>
        <dbReference type="ARBA" id="ARBA00023203"/>
    </source>
</evidence>
<dbReference type="GO" id="GO:0003779">
    <property type="term" value="F:actin binding"/>
    <property type="evidence" value="ECO:0007669"/>
    <property type="project" value="UniProtKB-KW"/>
</dbReference>
<dbReference type="OrthoDB" id="10045021at2759"/>
<accession>A0A1V9ZWK0</accession>
<protein>
    <recommendedName>
        <fullName evidence="4">ADF-H domain-containing protein</fullName>
    </recommendedName>
</protein>
<dbReference type="Proteomes" id="UP000243217">
    <property type="component" value="Unassembled WGS sequence"/>
</dbReference>
<feature type="non-terminal residue" evidence="5">
    <location>
        <position position="590"/>
    </location>
</feature>
<organism evidence="5 6">
    <name type="scientific">Thraustotheca clavata</name>
    <dbReference type="NCBI Taxonomy" id="74557"/>
    <lineage>
        <taxon>Eukaryota</taxon>
        <taxon>Sar</taxon>
        <taxon>Stramenopiles</taxon>
        <taxon>Oomycota</taxon>
        <taxon>Saprolegniomycetes</taxon>
        <taxon>Saprolegniales</taxon>
        <taxon>Achlyaceae</taxon>
        <taxon>Thraustotheca</taxon>
    </lineage>
</organism>
<dbReference type="InterPro" id="IPR017904">
    <property type="entry name" value="ADF/Cofilin"/>
</dbReference>
<dbReference type="Gene3D" id="3.40.20.10">
    <property type="entry name" value="Severin"/>
    <property type="match status" value="1"/>
</dbReference>
<keyword evidence="3" id="KW-0472">Membrane</keyword>
<dbReference type="SMART" id="SM00102">
    <property type="entry name" value="ADF"/>
    <property type="match status" value="1"/>
</dbReference>
<evidence type="ECO:0000313" key="5">
    <source>
        <dbReference type="EMBL" id="OQS02402.1"/>
    </source>
</evidence>
<dbReference type="EMBL" id="JNBS01001134">
    <property type="protein sequence ID" value="OQS02402.1"/>
    <property type="molecule type" value="Genomic_DNA"/>
</dbReference>
<comment type="caution">
    <text evidence="5">The sequence shown here is derived from an EMBL/GenBank/DDBJ whole genome shotgun (WGS) entry which is preliminary data.</text>
</comment>
<feature type="transmembrane region" description="Helical" evidence="3">
    <location>
        <begin position="6"/>
        <end position="26"/>
    </location>
</feature>
<dbReference type="InterPro" id="IPR011009">
    <property type="entry name" value="Kinase-like_dom_sf"/>
</dbReference>